<accession>Q6IL19</accession>
<dbReference type="AlphaFoldDB" id="Q6IL19"/>
<evidence type="ECO:0000313" key="2">
    <source>
        <dbReference type="EMBL" id="DAA03042.1"/>
    </source>
</evidence>
<feature type="region of interest" description="Disordered" evidence="1">
    <location>
        <begin position="1"/>
        <end position="20"/>
    </location>
</feature>
<sequence>MARMPSLAKMPSDLAKRHRNGHRRCWVQVLNSFESCNCRLVVKEEEEAWEDGVVTDRMQ</sequence>
<evidence type="ECO:0000256" key="1">
    <source>
        <dbReference type="SAM" id="MobiDB-lite"/>
    </source>
</evidence>
<name>Q6IL19_DROME</name>
<reference evidence="2" key="1">
    <citation type="journal article" date="2003" name="Genome Biol.">
        <title>An integrated gene annotation and transcriptional profiling approach towards the full gene content of the Drosophila genome.</title>
        <authorList>
            <person name="Hild M."/>
            <person name="Beckmann B."/>
            <person name="Haas S.A."/>
            <person name="Koch B."/>
            <person name="Solovyev V."/>
            <person name="Busold C."/>
            <person name="Fellenberg K."/>
            <person name="Boutros M."/>
            <person name="Vingron M."/>
            <person name="Sauer F."/>
            <person name="Hoheisel J.D."/>
            <person name="Paro R."/>
        </authorList>
    </citation>
    <scope>NUCLEOTIDE SEQUENCE</scope>
</reference>
<organism evidence="2">
    <name type="scientific">Drosophila melanogaster</name>
    <name type="common">Fruit fly</name>
    <dbReference type="NCBI Taxonomy" id="7227"/>
    <lineage>
        <taxon>Eukaryota</taxon>
        <taxon>Metazoa</taxon>
        <taxon>Ecdysozoa</taxon>
        <taxon>Arthropoda</taxon>
        <taxon>Hexapoda</taxon>
        <taxon>Insecta</taxon>
        <taxon>Pterygota</taxon>
        <taxon>Neoptera</taxon>
        <taxon>Endopterygota</taxon>
        <taxon>Diptera</taxon>
        <taxon>Brachycera</taxon>
        <taxon>Muscomorpha</taxon>
        <taxon>Ephydroidea</taxon>
        <taxon>Drosophilidae</taxon>
        <taxon>Drosophila</taxon>
        <taxon>Sophophora</taxon>
    </lineage>
</organism>
<proteinExistence type="predicted"/>
<gene>
    <name evidence="2" type="ORF">HDC10701</name>
</gene>
<protein>
    <submittedName>
        <fullName evidence="2">HDC10701</fullName>
    </submittedName>
</protein>
<dbReference type="EMBL" id="BK002197">
    <property type="protein sequence ID" value="DAA03042.1"/>
    <property type="molecule type" value="Genomic_DNA"/>
</dbReference>